<evidence type="ECO:0000256" key="5">
    <source>
        <dbReference type="SAM" id="MobiDB-lite"/>
    </source>
</evidence>
<evidence type="ECO:0000256" key="3">
    <source>
        <dbReference type="ARBA" id="ARBA00023121"/>
    </source>
</evidence>
<reference evidence="7" key="1">
    <citation type="submission" date="2016-10" db="EMBL/GenBank/DDBJ databases">
        <authorList>
            <person name="Varghese N."/>
            <person name="Submissions S."/>
        </authorList>
    </citation>
    <scope>NUCLEOTIDE SEQUENCE [LARGE SCALE GENOMIC DNA]</scope>
    <source>
        <strain evidence="7">DSM 40318</strain>
    </source>
</reference>
<evidence type="ECO:0000256" key="2">
    <source>
        <dbReference type="ARBA" id="ARBA00023034"/>
    </source>
</evidence>
<accession>A0A1H5BIH7</accession>
<keyword evidence="3" id="KW-0446">Lipid-binding</keyword>
<keyword evidence="7" id="KW-1185">Reference proteome</keyword>
<dbReference type="Proteomes" id="UP000198609">
    <property type="component" value="Unassembled WGS sequence"/>
</dbReference>
<proteinExistence type="predicted"/>
<dbReference type="AlphaFoldDB" id="A0A1H5BIH7"/>
<dbReference type="InterPro" id="IPR038261">
    <property type="entry name" value="GPP34-like_sf"/>
</dbReference>
<dbReference type="Pfam" id="PF05719">
    <property type="entry name" value="GPP34"/>
    <property type="match status" value="1"/>
</dbReference>
<dbReference type="GO" id="GO:0070273">
    <property type="term" value="F:phosphatidylinositol-4-phosphate binding"/>
    <property type="evidence" value="ECO:0007669"/>
    <property type="project" value="InterPro"/>
</dbReference>
<feature type="region of interest" description="Disordered" evidence="5">
    <location>
        <begin position="178"/>
        <end position="230"/>
    </location>
</feature>
<dbReference type="InterPro" id="IPR008628">
    <property type="entry name" value="GPP34-like"/>
</dbReference>
<dbReference type="EMBL" id="FNST01000002">
    <property type="protein sequence ID" value="SED54137.1"/>
    <property type="molecule type" value="Genomic_DNA"/>
</dbReference>
<evidence type="ECO:0000313" key="7">
    <source>
        <dbReference type="Proteomes" id="UP000198609"/>
    </source>
</evidence>
<evidence type="ECO:0000256" key="4">
    <source>
        <dbReference type="ARBA" id="ARBA00023136"/>
    </source>
</evidence>
<name>A0A1H5BIH7_STRMJ</name>
<keyword evidence="4" id="KW-0472">Membrane</keyword>
<dbReference type="GO" id="GO:0012505">
    <property type="term" value="C:endomembrane system"/>
    <property type="evidence" value="ECO:0007669"/>
    <property type="project" value="UniProtKB-ARBA"/>
</dbReference>
<dbReference type="Gene3D" id="1.10.3630.10">
    <property type="entry name" value="yeast vps74-n-term truncation variant domain like"/>
    <property type="match status" value="1"/>
</dbReference>
<organism evidence="6 7">
    <name type="scientific">Streptomyces melanosporofaciens</name>
    <dbReference type="NCBI Taxonomy" id="67327"/>
    <lineage>
        <taxon>Bacteria</taxon>
        <taxon>Bacillati</taxon>
        <taxon>Actinomycetota</taxon>
        <taxon>Actinomycetes</taxon>
        <taxon>Kitasatosporales</taxon>
        <taxon>Streptomycetaceae</taxon>
        <taxon>Streptomyces</taxon>
        <taxon>Streptomyces violaceusniger group</taxon>
    </lineage>
</organism>
<gene>
    <name evidence="6" type="ORF">SAMN04490356_8896</name>
</gene>
<dbReference type="GO" id="GO:0005737">
    <property type="term" value="C:cytoplasm"/>
    <property type="evidence" value="ECO:0007669"/>
    <property type="project" value="UniProtKB-ARBA"/>
</dbReference>
<comment type="subcellular location">
    <subcellularLocation>
        <location evidence="1">Golgi apparatus membrane</location>
        <topology evidence="1">Peripheral membrane protein</topology>
        <orientation evidence="1">Cytoplasmic side</orientation>
    </subcellularLocation>
</comment>
<sequence length="444" mass="47201">MTAHRDRMAAEAVPGTPAQSRAAAAARATAIAELVDAHGAAVSALLGVLRRRALDDATARARAVDLAVTALAELRDRADRDQALVEEPAGDAFARLAESLRPELRGLAVRLDLGPPGTEEGADRLLPADVANAARAVVRAVVHAMLDEQGPGQDGAPHPVRRVHGGWKVGDGELRVTVRDDGPGVLRRTGSWGSPRVAKRPRGPMSGERPDPEPPVTGDCGTRRRTAPRSRRIVAEGRRAERFMTTPRDLLIVTLDVAPMRPLERGDLSLALAGAELIDLLDAEALGIEDDRIVPGLCPPTGDRLLDEAASSFVGQPPYEPVGDWLWRRGRGLSPAYLDALEAAGQITRRRHGWLPLRAGEAVPVDSAARRHAMDRWASDEPVLASLAAAIGVREQPAGDAAGAAGDAAVTVLAAVNDAVMELEAERQRRAIEEAAFDNVWRGE</sequence>
<keyword evidence="2" id="KW-0333">Golgi apparatus</keyword>
<protein>
    <submittedName>
        <fullName evidence="6">Golgi phosphoprotein 3 (GPP34)</fullName>
    </submittedName>
</protein>
<evidence type="ECO:0000313" key="6">
    <source>
        <dbReference type="EMBL" id="SED54137.1"/>
    </source>
</evidence>
<evidence type="ECO:0000256" key="1">
    <source>
        <dbReference type="ARBA" id="ARBA00004255"/>
    </source>
</evidence>